<reference evidence="1" key="1">
    <citation type="submission" date="2021-01" db="EMBL/GenBank/DDBJ databases">
        <authorList>
            <person name="Corre E."/>
            <person name="Pelletier E."/>
            <person name="Niang G."/>
            <person name="Scheremetjew M."/>
            <person name="Finn R."/>
            <person name="Kale V."/>
            <person name="Holt S."/>
            <person name="Cochrane G."/>
            <person name="Meng A."/>
            <person name="Brown T."/>
            <person name="Cohen L."/>
        </authorList>
    </citation>
    <scope>NUCLEOTIDE SEQUENCE</scope>
    <source>
        <strain evidence="1">CCMP1381</strain>
    </source>
</reference>
<protein>
    <submittedName>
        <fullName evidence="1">Uncharacterized protein</fullName>
    </submittedName>
</protein>
<proteinExistence type="predicted"/>
<dbReference type="Gene3D" id="1.25.40.20">
    <property type="entry name" value="Ankyrin repeat-containing domain"/>
    <property type="match status" value="1"/>
</dbReference>
<dbReference type="EMBL" id="HBGS01013271">
    <property type="protein sequence ID" value="CAD9393168.1"/>
    <property type="molecule type" value="Transcribed_RNA"/>
</dbReference>
<sequence length="375" mass="43264">MILKLLRAIQSRLRDHADLVSMTGMQLTHRFNLRRNKHRLVFKQEELANALNFFSTNIDAVKVTLFECVICGDFEKLSDIVTHLISSTHLKKNVVDYDYRQSYLHDRVNELIYTMIDDREGMDEAPSVRGKWTLLHTAAYYNRVEMLSFFREHGGEACDALLATPVGRRKANALHLVAWREERHAQEALIWMLSFMGDKHLQGAMLQEDTEWCRPFDAAVIGGNRRNADLLRFNIDEVYGRKKLDESIMRVQQEKLFEQAQHDRQLQSLDTVGSKLVGKGIFWPTLVENVNGYGHEPREVLRYGMIRGWGLPFGESSAGLKEFSEEKYENIAVWHLEIEEEKCTTRSIFTSDRTKVANASTEIAVLLKAKIEAES</sequence>
<dbReference type="InterPro" id="IPR036770">
    <property type="entry name" value="Ankyrin_rpt-contain_sf"/>
</dbReference>
<gene>
    <name evidence="1" type="ORF">DSPE1174_LOCUS7013</name>
</gene>
<name>A0A7S2BCL6_9STRA</name>
<dbReference type="AlphaFoldDB" id="A0A7S2BCL6"/>
<evidence type="ECO:0000313" key="1">
    <source>
        <dbReference type="EMBL" id="CAD9393168.1"/>
    </source>
</evidence>
<accession>A0A7S2BCL6</accession>
<organism evidence="1">
    <name type="scientific">Octactis speculum</name>
    <dbReference type="NCBI Taxonomy" id="3111310"/>
    <lineage>
        <taxon>Eukaryota</taxon>
        <taxon>Sar</taxon>
        <taxon>Stramenopiles</taxon>
        <taxon>Ochrophyta</taxon>
        <taxon>Dictyochophyceae</taxon>
        <taxon>Dictyochales</taxon>
        <taxon>Dictyochaceae</taxon>
        <taxon>Octactis</taxon>
    </lineage>
</organism>